<dbReference type="SUPFAM" id="SSF100879">
    <property type="entry name" value="Lesion bypass DNA polymerase (Y-family), little finger domain"/>
    <property type="match status" value="1"/>
</dbReference>
<evidence type="ECO:0000256" key="1">
    <source>
        <dbReference type="ARBA" id="ARBA00010945"/>
    </source>
</evidence>
<dbReference type="Gene3D" id="3.30.70.270">
    <property type="match status" value="1"/>
</dbReference>
<keyword evidence="2" id="KW-0227">DNA damage</keyword>
<gene>
    <name evidence="7" type="ORF">VB739_00130</name>
</gene>
<keyword evidence="5" id="KW-0742">SOS response</keyword>
<evidence type="ECO:0000313" key="8">
    <source>
        <dbReference type="Proteomes" id="UP001302329"/>
    </source>
</evidence>
<dbReference type="Pfam" id="PF13438">
    <property type="entry name" value="DUF4113"/>
    <property type="match status" value="1"/>
</dbReference>
<protein>
    <submittedName>
        <fullName evidence="7">Y-family DNA polymerase</fullName>
    </submittedName>
</protein>
<keyword evidence="8" id="KW-1185">Reference proteome</keyword>
<dbReference type="Gene3D" id="3.40.1170.60">
    <property type="match status" value="1"/>
</dbReference>
<dbReference type="InterPro" id="IPR036775">
    <property type="entry name" value="DNA_pol_Y-fam_lit_finger_sf"/>
</dbReference>
<evidence type="ECO:0000313" key="7">
    <source>
        <dbReference type="EMBL" id="MEA5440954.1"/>
    </source>
</evidence>
<dbReference type="InterPro" id="IPR043128">
    <property type="entry name" value="Rev_trsase/Diguanyl_cyclase"/>
</dbReference>
<evidence type="ECO:0000256" key="5">
    <source>
        <dbReference type="ARBA" id="ARBA00023236"/>
    </source>
</evidence>
<dbReference type="InterPro" id="IPR043502">
    <property type="entry name" value="DNA/RNA_pol_sf"/>
</dbReference>
<name>A0ABU5SR25_9CYAN</name>
<dbReference type="EMBL" id="JAYGHY010000001">
    <property type="protein sequence ID" value="MEA5440954.1"/>
    <property type="molecule type" value="Genomic_DNA"/>
</dbReference>
<keyword evidence="3" id="KW-0741">SOS mutagenesis</keyword>
<dbReference type="Pfam" id="PF11799">
    <property type="entry name" value="IMS_C"/>
    <property type="match status" value="1"/>
</dbReference>
<comment type="similarity">
    <text evidence="1">Belongs to the DNA polymerase type-Y family.</text>
</comment>
<dbReference type="InterPro" id="IPR050116">
    <property type="entry name" value="DNA_polymerase-Y"/>
</dbReference>
<feature type="domain" description="UmuC" evidence="6">
    <location>
        <begin position="5"/>
        <end position="190"/>
    </location>
</feature>
<dbReference type="PANTHER" id="PTHR11076">
    <property type="entry name" value="DNA REPAIR POLYMERASE UMUC / TRANSFERASE FAMILY MEMBER"/>
    <property type="match status" value="1"/>
</dbReference>
<reference evidence="7 8" key="1">
    <citation type="submission" date="2023-12" db="EMBL/GenBank/DDBJ databases">
        <title>Baltic Sea Cyanobacteria.</title>
        <authorList>
            <person name="Delbaje E."/>
            <person name="Fewer D.P."/>
            <person name="Shishido T.K."/>
        </authorList>
    </citation>
    <scope>NUCLEOTIDE SEQUENCE [LARGE SCALE GENOMIC DNA]</scope>
    <source>
        <strain evidence="7 8">UHCC 0281</strain>
    </source>
</reference>
<dbReference type="CDD" id="cd01700">
    <property type="entry name" value="PolY_Pol_V_umuC"/>
    <property type="match status" value="1"/>
</dbReference>
<dbReference type="PANTHER" id="PTHR11076:SF34">
    <property type="entry name" value="PROTEIN UMUC"/>
    <property type="match status" value="1"/>
</dbReference>
<dbReference type="InterPro" id="IPR001126">
    <property type="entry name" value="UmuC"/>
</dbReference>
<evidence type="ECO:0000256" key="2">
    <source>
        <dbReference type="ARBA" id="ARBA00022763"/>
    </source>
</evidence>
<dbReference type="PROSITE" id="PS50173">
    <property type="entry name" value="UMUC"/>
    <property type="match status" value="1"/>
</dbReference>
<comment type="caution">
    <text evidence="7">The sequence shown here is derived from an EMBL/GenBank/DDBJ whole genome shotgun (WGS) entry which is preliminary data.</text>
</comment>
<sequence>MSQATVLVDGNNFYASCEAALDPSVIGKPLVVLSNNDGCIVSRSAEARAMGIPMGTPWFQVRHDLERRGVIVRSSNYGLYADMSQRLMASLEAWVEELEIYSIDEAFGRLHRPPGDGDLTAWGKDLRRQVRRQLGLPVAVGIAPTKVLAKIANRIAKRDLSHGGVFDLGQVGDPGPWLEAIAIEDVWGIGRKLSRWCRLRGISQARALRDMPSGELRHRCGVVGVRLQQELRGHSCLPLVAVPPAKQETCVSRSFSEPVTSLEGLRQAIATYLSRACEKLRRQGQRAGSVTVFVRSSPFNGTRFYANAATVSLLLPSNDTAVLLAAALPLAERLFRPHKPLQKAGVLLQDLQPVGLLQHHLLAPLPPEQQQRREALMATVDGLNRRFGSGTVQWAACGLRPRWTMRRSRLSRAATTRLSDVPVVRA</sequence>
<organism evidence="7 8">
    <name type="scientific">Cyanobium gracile UHCC 0281</name>
    <dbReference type="NCBI Taxonomy" id="3110309"/>
    <lineage>
        <taxon>Bacteria</taxon>
        <taxon>Bacillati</taxon>
        <taxon>Cyanobacteriota</taxon>
        <taxon>Cyanophyceae</taxon>
        <taxon>Synechococcales</taxon>
        <taxon>Prochlorococcaceae</taxon>
        <taxon>Cyanobium</taxon>
    </lineage>
</organism>
<dbReference type="RefSeq" id="WP_323355126.1">
    <property type="nucleotide sequence ID" value="NZ_JAYGHY010000001.1"/>
</dbReference>
<dbReference type="InterPro" id="IPR025188">
    <property type="entry name" value="DUF4113"/>
</dbReference>
<evidence type="ECO:0000256" key="4">
    <source>
        <dbReference type="ARBA" id="ARBA00023204"/>
    </source>
</evidence>
<accession>A0ABU5SR25</accession>
<dbReference type="SUPFAM" id="SSF56672">
    <property type="entry name" value="DNA/RNA polymerases"/>
    <property type="match status" value="1"/>
</dbReference>
<dbReference type="InterPro" id="IPR017961">
    <property type="entry name" value="DNA_pol_Y-fam_little_finger"/>
</dbReference>
<evidence type="ECO:0000259" key="6">
    <source>
        <dbReference type="PROSITE" id="PS50173"/>
    </source>
</evidence>
<evidence type="ECO:0000256" key="3">
    <source>
        <dbReference type="ARBA" id="ARBA00023199"/>
    </source>
</evidence>
<dbReference type="Pfam" id="PF00817">
    <property type="entry name" value="IMS"/>
    <property type="match status" value="1"/>
</dbReference>
<proteinExistence type="inferred from homology"/>
<keyword evidence="4" id="KW-0234">DNA repair</keyword>
<dbReference type="Proteomes" id="UP001302329">
    <property type="component" value="Unassembled WGS sequence"/>
</dbReference>